<evidence type="ECO:0000256" key="3">
    <source>
        <dbReference type="ARBA" id="ARBA00022553"/>
    </source>
</evidence>
<dbReference type="RefSeq" id="WP_163677992.1">
    <property type="nucleotide sequence ID" value="NZ_JAAIYP010000035.1"/>
</dbReference>
<dbReference type="SMART" id="SM00388">
    <property type="entry name" value="HisKA"/>
    <property type="match status" value="1"/>
</dbReference>
<dbReference type="PANTHER" id="PTHR43547">
    <property type="entry name" value="TWO-COMPONENT HISTIDINE KINASE"/>
    <property type="match status" value="1"/>
</dbReference>
<dbReference type="InterPro" id="IPR003594">
    <property type="entry name" value="HATPase_dom"/>
</dbReference>
<protein>
    <recommendedName>
        <fullName evidence="2">histidine kinase</fullName>
        <ecNumber evidence="2">2.7.13.3</ecNumber>
    </recommendedName>
</protein>
<dbReference type="PANTHER" id="PTHR43547:SF2">
    <property type="entry name" value="HYBRID SIGNAL TRANSDUCTION HISTIDINE KINASE C"/>
    <property type="match status" value="1"/>
</dbReference>
<sequence length="631" mass="67185">MRKLKHLLPFLASGILAVTIGWHQVTTFQSDLTQERAYITREIQEGLSSLHRDLVTVAHLAEGSPDHAPRETNDYLNARREAFVPVRWLGLVSSPQTRPTVILASATTRGFDQRDDDNILAIVRNVATGGMAATVPRTYRDAATLALAFGPTDAGGGGGTLLALVDPDGLLDDSLRAHGHRTHPMRLLYAGQTIGQWPHDQNDGPTATFSEIELGPLNFTVAYTSPSWADWLGAALPLPLAIVLAAAAMTLAFHRRPPPAPTVVATRPDPVSDAPFPSQIHRDRLWHLGEMAATLAHDLGQPLNVIRLNAEAVGDAMAGGRLDEARLQRALDAMAEQTTRARAMFETVIAASRRPIETAGPLCPRDCVRAALAEQIPVFRRTGIHLKWHTDTAVPTVLGHGPRFAAALRHLLTNAVEALVSQCLDGHSGTVAVECRRQGDGVEISIADDGPGFPPAVLESLSTPTPPASGRGKGCGLGLTIVAGVVAEMGGALSIDPAAPGTRISLRLPAYRQSLLLVDDDADALTGLAENMTFRGWDVRVANGGNTALSMFIAAPTDAVVTDLHMPGGDGWTLIRQLRTLTADMPIVVMTAADDDETRQAVTAGASLTLQKPVTAAALARELTELRQGIW</sequence>
<feature type="domain" description="Response regulatory" evidence="6">
    <location>
        <begin position="514"/>
        <end position="627"/>
    </location>
</feature>
<dbReference type="InterPro" id="IPR036890">
    <property type="entry name" value="HATPase_C_sf"/>
</dbReference>
<evidence type="ECO:0000313" key="8">
    <source>
        <dbReference type="Proteomes" id="UP000480684"/>
    </source>
</evidence>
<gene>
    <name evidence="7" type="ORF">G4223_08870</name>
</gene>
<evidence type="ECO:0000313" key="7">
    <source>
        <dbReference type="EMBL" id="NFV80221.1"/>
    </source>
</evidence>
<dbReference type="Pfam" id="PF02518">
    <property type="entry name" value="HATPase_c"/>
    <property type="match status" value="1"/>
</dbReference>
<dbReference type="Pfam" id="PF00072">
    <property type="entry name" value="Response_reg"/>
    <property type="match status" value="1"/>
</dbReference>
<dbReference type="SMART" id="SM00387">
    <property type="entry name" value="HATPase_c"/>
    <property type="match status" value="1"/>
</dbReference>
<name>A0A7C9QU53_9PROT</name>
<dbReference type="Pfam" id="PF00512">
    <property type="entry name" value="HisKA"/>
    <property type="match status" value="1"/>
</dbReference>
<reference evidence="7 8" key="1">
    <citation type="submission" date="2020-02" db="EMBL/GenBank/DDBJ databases">
        <authorList>
            <person name="Dziuba M."/>
            <person name="Kuznetsov B."/>
            <person name="Mardanov A."/>
            <person name="Ravin N."/>
            <person name="Grouzdev D."/>
        </authorList>
    </citation>
    <scope>NUCLEOTIDE SEQUENCE [LARGE SCALE GENOMIC DNA]</scope>
    <source>
        <strain evidence="7 8">SpK</strain>
    </source>
</reference>
<evidence type="ECO:0000256" key="1">
    <source>
        <dbReference type="ARBA" id="ARBA00000085"/>
    </source>
</evidence>
<comment type="catalytic activity">
    <reaction evidence="1">
        <text>ATP + protein L-histidine = ADP + protein N-phospho-L-histidine.</text>
        <dbReference type="EC" id="2.7.13.3"/>
    </reaction>
</comment>
<feature type="domain" description="Histidine kinase" evidence="5">
    <location>
        <begin position="294"/>
        <end position="512"/>
    </location>
</feature>
<dbReference type="SUPFAM" id="SSF52172">
    <property type="entry name" value="CheY-like"/>
    <property type="match status" value="1"/>
</dbReference>
<dbReference type="CDD" id="cd00156">
    <property type="entry name" value="REC"/>
    <property type="match status" value="1"/>
</dbReference>
<keyword evidence="3 4" id="KW-0597">Phosphoprotein</keyword>
<dbReference type="SMART" id="SM00448">
    <property type="entry name" value="REC"/>
    <property type="match status" value="1"/>
</dbReference>
<keyword evidence="7" id="KW-0418">Kinase</keyword>
<keyword evidence="8" id="KW-1185">Reference proteome</keyword>
<dbReference type="Proteomes" id="UP000480684">
    <property type="component" value="Unassembled WGS sequence"/>
</dbReference>
<dbReference type="Gene3D" id="3.40.50.2300">
    <property type="match status" value="1"/>
</dbReference>
<dbReference type="EMBL" id="JAAIYP010000035">
    <property type="protein sequence ID" value="NFV80221.1"/>
    <property type="molecule type" value="Genomic_DNA"/>
</dbReference>
<proteinExistence type="predicted"/>
<dbReference type="InterPro" id="IPR003661">
    <property type="entry name" value="HisK_dim/P_dom"/>
</dbReference>
<dbReference type="PRINTS" id="PR00344">
    <property type="entry name" value="BCTRLSENSOR"/>
</dbReference>
<dbReference type="InterPro" id="IPR005467">
    <property type="entry name" value="His_kinase_dom"/>
</dbReference>
<evidence type="ECO:0000256" key="2">
    <source>
        <dbReference type="ARBA" id="ARBA00012438"/>
    </source>
</evidence>
<dbReference type="InterPro" id="IPR011006">
    <property type="entry name" value="CheY-like_superfamily"/>
</dbReference>
<dbReference type="AlphaFoldDB" id="A0A7C9QU53"/>
<dbReference type="SUPFAM" id="SSF47384">
    <property type="entry name" value="Homodimeric domain of signal transducing histidine kinase"/>
    <property type="match status" value="1"/>
</dbReference>
<accession>A0A7C9QU53</accession>
<dbReference type="CDD" id="cd00082">
    <property type="entry name" value="HisKA"/>
    <property type="match status" value="1"/>
</dbReference>
<dbReference type="Gene3D" id="3.30.565.10">
    <property type="entry name" value="Histidine kinase-like ATPase, C-terminal domain"/>
    <property type="match status" value="1"/>
</dbReference>
<dbReference type="SUPFAM" id="SSF55874">
    <property type="entry name" value="ATPase domain of HSP90 chaperone/DNA topoisomerase II/histidine kinase"/>
    <property type="match status" value="1"/>
</dbReference>
<dbReference type="PROSITE" id="PS50109">
    <property type="entry name" value="HIS_KIN"/>
    <property type="match status" value="1"/>
</dbReference>
<dbReference type="GO" id="GO:0000155">
    <property type="term" value="F:phosphorelay sensor kinase activity"/>
    <property type="evidence" value="ECO:0007669"/>
    <property type="project" value="InterPro"/>
</dbReference>
<evidence type="ECO:0000259" key="6">
    <source>
        <dbReference type="PROSITE" id="PS50110"/>
    </source>
</evidence>
<dbReference type="InterPro" id="IPR001789">
    <property type="entry name" value="Sig_transdc_resp-reg_receiver"/>
</dbReference>
<dbReference type="InterPro" id="IPR036097">
    <property type="entry name" value="HisK_dim/P_sf"/>
</dbReference>
<evidence type="ECO:0000259" key="5">
    <source>
        <dbReference type="PROSITE" id="PS50109"/>
    </source>
</evidence>
<dbReference type="Gene3D" id="1.10.287.130">
    <property type="match status" value="1"/>
</dbReference>
<feature type="modified residue" description="4-aspartylphosphate" evidence="4">
    <location>
        <position position="563"/>
    </location>
</feature>
<evidence type="ECO:0000256" key="4">
    <source>
        <dbReference type="PROSITE-ProRule" id="PRU00169"/>
    </source>
</evidence>
<keyword evidence="7" id="KW-0808">Transferase</keyword>
<dbReference type="InterPro" id="IPR004358">
    <property type="entry name" value="Sig_transdc_His_kin-like_C"/>
</dbReference>
<comment type="caution">
    <text evidence="7">The sequence shown here is derived from an EMBL/GenBank/DDBJ whole genome shotgun (WGS) entry which is preliminary data.</text>
</comment>
<dbReference type="EC" id="2.7.13.3" evidence="2"/>
<organism evidence="7 8">
    <name type="scientific">Magnetospirillum aberrantis SpK</name>
    <dbReference type="NCBI Taxonomy" id="908842"/>
    <lineage>
        <taxon>Bacteria</taxon>
        <taxon>Pseudomonadati</taxon>
        <taxon>Pseudomonadota</taxon>
        <taxon>Alphaproteobacteria</taxon>
        <taxon>Rhodospirillales</taxon>
        <taxon>Rhodospirillaceae</taxon>
        <taxon>Magnetospirillum</taxon>
    </lineage>
</organism>
<dbReference type="PROSITE" id="PS50110">
    <property type="entry name" value="RESPONSE_REGULATORY"/>
    <property type="match status" value="1"/>
</dbReference>